<dbReference type="Gene3D" id="2.40.420.20">
    <property type="match status" value="1"/>
</dbReference>
<feature type="region of interest" description="Disordered" evidence="1">
    <location>
        <begin position="235"/>
        <end position="260"/>
    </location>
</feature>
<sequence>MRKWLPAVVAGILVLVTAGVIVFTWTHRAEPDAPAGPGAPRTVAVTTEDLSDIKTFTGKLGFGPEQPVEGRKSGTLTWLPAPGAGIGRGEPVYKVDNVPVPLFYGETPLWRKLDTLGTTGPDVRIVKRNLAALGHSPGVQDDVLTPRTQDAIKRWQKARKLDQTGIIDVGDVLVLPGRIRVGGIKAQLGSPATAELMSVTAQGKSVTAMVGAAEVGSVKPGGKVTVLLPNGNRVPGTAGEIGHDAQAPKSQGSGSVGGGQDEAKIPVAVTLDDEGSVGALDSGPVQVQVTASTRKGVLAVPVDALLALREGGYAVQVVQGGGTRQVGVQTGLFSGGLVEIRGAGIAAGTQVVVTS</sequence>
<dbReference type="Proteomes" id="UP000285112">
    <property type="component" value="Unassembled WGS sequence"/>
</dbReference>
<dbReference type="OrthoDB" id="3268648at2"/>
<reference evidence="3 4" key="1">
    <citation type="submission" date="2018-09" db="EMBL/GenBank/DDBJ databases">
        <title>YIM PH 21725 draft genome.</title>
        <authorList>
            <person name="Miao C."/>
        </authorList>
    </citation>
    <scope>NUCLEOTIDE SEQUENCE [LARGE SCALE GENOMIC DNA]</scope>
    <source>
        <strain evidence="4">YIM PH21725</strain>
    </source>
</reference>
<comment type="caution">
    <text evidence="3">The sequence shown here is derived from an EMBL/GenBank/DDBJ whole genome shotgun (WGS) entry which is preliminary data.</text>
</comment>
<dbReference type="EMBL" id="QZFV01000054">
    <property type="protein sequence ID" value="RJQ89644.1"/>
    <property type="molecule type" value="Genomic_DNA"/>
</dbReference>
<protein>
    <submittedName>
        <fullName evidence="3">Peptidoglycan-binding protein</fullName>
    </submittedName>
</protein>
<evidence type="ECO:0000256" key="1">
    <source>
        <dbReference type="SAM" id="MobiDB-lite"/>
    </source>
</evidence>
<dbReference type="InterPro" id="IPR002477">
    <property type="entry name" value="Peptidoglycan-bd-like"/>
</dbReference>
<proteinExistence type="predicted"/>
<dbReference type="InterPro" id="IPR036365">
    <property type="entry name" value="PGBD-like_sf"/>
</dbReference>
<organism evidence="3 4">
    <name type="scientific">Amycolatopsis panacis</name>
    <dbReference type="NCBI Taxonomy" id="2340917"/>
    <lineage>
        <taxon>Bacteria</taxon>
        <taxon>Bacillati</taxon>
        <taxon>Actinomycetota</taxon>
        <taxon>Actinomycetes</taxon>
        <taxon>Pseudonocardiales</taxon>
        <taxon>Pseudonocardiaceae</taxon>
        <taxon>Amycolatopsis</taxon>
    </lineage>
</organism>
<dbReference type="AlphaFoldDB" id="A0A419I9Q8"/>
<evidence type="ECO:0000313" key="3">
    <source>
        <dbReference type="EMBL" id="RJQ89644.1"/>
    </source>
</evidence>
<dbReference type="Pfam" id="PF01471">
    <property type="entry name" value="PG_binding_1"/>
    <property type="match status" value="1"/>
</dbReference>
<keyword evidence="4" id="KW-1185">Reference proteome</keyword>
<name>A0A419I9Q8_9PSEU</name>
<dbReference type="SUPFAM" id="SSF47090">
    <property type="entry name" value="PGBD-like"/>
    <property type="match status" value="1"/>
</dbReference>
<evidence type="ECO:0000313" key="4">
    <source>
        <dbReference type="Proteomes" id="UP000285112"/>
    </source>
</evidence>
<gene>
    <name evidence="3" type="ORF">D5S19_04130</name>
</gene>
<evidence type="ECO:0000259" key="2">
    <source>
        <dbReference type="Pfam" id="PF01471"/>
    </source>
</evidence>
<accession>A0A419I9Q8</accession>
<feature type="domain" description="Peptidoglycan binding-like" evidence="2">
    <location>
        <begin position="119"/>
        <end position="168"/>
    </location>
</feature>
<dbReference type="Gene3D" id="1.10.101.10">
    <property type="entry name" value="PGBD-like superfamily/PGBD"/>
    <property type="match status" value="1"/>
</dbReference>
<dbReference type="InterPro" id="IPR036366">
    <property type="entry name" value="PGBDSf"/>
</dbReference>
<dbReference type="RefSeq" id="WP_120021992.1">
    <property type="nucleotide sequence ID" value="NZ_QZFV01000054.1"/>
</dbReference>